<evidence type="ECO:0000313" key="1">
    <source>
        <dbReference type="EMBL" id="MBB2903341.1"/>
    </source>
</evidence>
<sequence length="86" mass="8951">MTAESGAAGDSVPVQVSLYHCGVEPLVLDDTTWEVPQPPFDGTNAPASFTGSGSVVRDGKVLRYTDEAGALLTFVPDDGVQRPLCA</sequence>
<comment type="caution">
    <text evidence="1">The sequence shown here is derived from an EMBL/GenBank/DDBJ whole genome shotgun (WGS) entry which is preliminary data.</text>
</comment>
<reference evidence="1 2" key="1">
    <citation type="submission" date="2020-08" db="EMBL/GenBank/DDBJ databases">
        <title>The Agave Microbiome: Exploring the role of microbial communities in plant adaptations to desert environments.</title>
        <authorList>
            <person name="Partida-Martinez L.P."/>
        </authorList>
    </citation>
    <scope>NUCLEOTIDE SEQUENCE [LARGE SCALE GENOMIC DNA]</scope>
    <source>
        <strain evidence="1 2">AS2.23</strain>
    </source>
</reference>
<organism evidence="1 2">
    <name type="scientific">Kineococcus radiotolerans</name>
    <dbReference type="NCBI Taxonomy" id="131568"/>
    <lineage>
        <taxon>Bacteria</taxon>
        <taxon>Bacillati</taxon>
        <taxon>Actinomycetota</taxon>
        <taxon>Actinomycetes</taxon>
        <taxon>Kineosporiales</taxon>
        <taxon>Kineosporiaceae</taxon>
        <taxon>Kineococcus</taxon>
    </lineage>
</organism>
<dbReference type="AlphaFoldDB" id="A0A7W4TRT3"/>
<reference evidence="1 2" key="2">
    <citation type="submission" date="2020-08" db="EMBL/GenBank/DDBJ databases">
        <authorList>
            <person name="Partida-Martinez L."/>
            <person name="Huntemann M."/>
            <person name="Clum A."/>
            <person name="Wang J."/>
            <person name="Palaniappan K."/>
            <person name="Ritter S."/>
            <person name="Chen I.-M."/>
            <person name="Stamatis D."/>
            <person name="Reddy T."/>
            <person name="O'Malley R."/>
            <person name="Daum C."/>
            <person name="Shapiro N."/>
            <person name="Ivanova N."/>
            <person name="Kyrpides N."/>
            <person name="Woyke T."/>
        </authorList>
    </citation>
    <scope>NUCLEOTIDE SEQUENCE [LARGE SCALE GENOMIC DNA]</scope>
    <source>
        <strain evidence="1 2">AS2.23</strain>
    </source>
</reference>
<evidence type="ECO:0000313" key="2">
    <source>
        <dbReference type="Proteomes" id="UP000533269"/>
    </source>
</evidence>
<protein>
    <submittedName>
        <fullName evidence="1">Uncharacterized protein</fullName>
    </submittedName>
</protein>
<dbReference type="Proteomes" id="UP000533269">
    <property type="component" value="Unassembled WGS sequence"/>
</dbReference>
<dbReference type="RefSeq" id="WP_183392958.1">
    <property type="nucleotide sequence ID" value="NZ_JACHVY010000007.1"/>
</dbReference>
<accession>A0A7W4TRT3</accession>
<name>A0A7W4TRT3_KINRA</name>
<dbReference type="EMBL" id="JACHVY010000007">
    <property type="protein sequence ID" value="MBB2903341.1"/>
    <property type="molecule type" value="Genomic_DNA"/>
</dbReference>
<proteinExistence type="predicted"/>
<gene>
    <name evidence="1" type="ORF">FHR75_004183</name>
</gene>